<evidence type="ECO:0000313" key="2">
    <source>
        <dbReference type="EMBL" id="MBE9462212.1"/>
    </source>
</evidence>
<dbReference type="Proteomes" id="UP000634134">
    <property type="component" value="Unassembled WGS sequence"/>
</dbReference>
<gene>
    <name evidence="2" type="ORF">IEE83_09990</name>
</gene>
<reference evidence="3" key="1">
    <citation type="submission" date="2023-07" db="EMBL/GenBank/DDBJ databases">
        <title>Dyadobacter sp. nov 'subterranea' isolated from contaminted grondwater.</title>
        <authorList>
            <person name="Szabo I."/>
            <person name="Al-Omari J."/>
            <person name="Szerdahelyi S.G."/>
            <person name="Rado J."/>
        </authorList>
    </citation>
    <scope>NUCLEOTIDE SEQUENCE [LARGE SCALE GENOMIC DNA]</scope>
    <source>
        <strain evidence="3">UP-52</strain>
    </source>
</reference>
<comment type="caution">
    <text evidence="2">The sequence shown here is derived from an EMBL/GenBank/DDBJ whole genome shotgun (WGS) entry which is preliminary data.</text>
</comment>
<dbReference type="EMBL" id="JACYGY010000001">
    <property type="protein sequence ID" value="MBE9462212.1"/>
    <property type="molecule type" value="Genomic_DNA"/>
</dbReference>
<protein>
    <submittedName>
        <fullName evidence="2">Polysaccharide deacetylase family protein</fullName>
    </submittedName>
</protein>
<feature type="domain" description="NodB homology" evidence="1">
    <location>
        <begin position="35"/>
        <end position="119"/>
    </location>
</feature>
<dbReference type="PANTHER" id="PTHR47561:SF1">
    <property type="entry name" value="POLYSACCHARIDE DEACETYLASE FAMILY PROTEIN (AFU_ORTHOLOGUE AFUA_6G05030)"/>
    <property type="match status" value="1"/>
</dbReference>
<dbReference type="SUPFAM" id="SSF88713">
    <property type="entry name" value="Glycoside hydrolase/deacetylase"/>
    <property type="match status" value="1"/>
</dbReference>
<keyword evidence="3" id="KW-1185">Reference proteome</keyword>
<proteinExistence type="predicted"/>
<dbReference type="Pfam" id="PF01522">
    <property type="entry name" value="Polysacc_deac_1"/>
    <property type="match status" value="1"/>
</dbReference>
<evidence type="ECO:0000313" key="3">
    <source>
        <dbReference type="Proteomes" id="UP000634134"/>
    </source>
</evidence>
<dbReference type="InterPro" id="IPR045235">
    <property type="entry name" value="PuuE_HpPgdA-like"/>
</dbReference>
<dbReference type="InterPro" id="IPR011330">
    <property type="entry name" value="Glyco_hydro/deAcase_b/a-brl"/>
</dbReference>
<dbReference type="PANTHER" id="PTHR47561">
    <property type="entry name" value="POLYSACCHARIDE DEACETYLASE FAMILY PROTEIN (AFU_ORTHOLOGUE AFUA_6G05030)"/>
    <property type="match status" value="1"/>
</dbReference>
<dbReference type="InterPro" id="IPR002509">
    <property type="entry name" value="NODB_dom"/>
</dbReference>
<name>A0ABR9W9U1_9BACT</name>
<dbReference type="CDD" id="cd10941">
    <property type="entry name" value="CE4_PuuE_HpPgdA_like_2"/>
    <property type="match status" value="1"/>
</dbReference>
<accession>A0ABR9W9U1</accession>
<dbReference type="Gene3D" id="3.20.20.370">
    <property type="entry name" value="Glycoside hydrolase/deacetylase"/>
    <property type="match status" value="1"/>
</dbReference>
<organism evidence="2 3">
    <name type="scientific">Dyadobacter subterraneus</name>
    <dbReference type="NCBI Taxonomy" id="2773304"/>
    <lineage>
        <taxon>Bacteria</taxon>
        <taxon>Pseudomonadati</taxon>
        <taxon>Bacteroidota</taxon>
        <taxon>Cytophagia</taxon>
        <taxon>Cytophagales</taxon>
        <taxon>Spirosomataceae</taxon>
        <taxon>Dyadobacter</taxon>
    </lineage>
</organism>
<evidence type="ECO:0000259" key="1">
    <source>
        <dbReference type="Pfam" id="PF01522"/>
    </source>
</evidence>
<dbReference type="RefSeq" id="WP_194120431.1">
    <property type="nucleotide sequence ID" value="NZ_JACYGY010000001.1"/>
</dbReference>
<sequence>MKRQFVMLTFDLEEFDIPEEYGQKVSTKEQFDITLEGMDRLKKLLAVHRIPVTFFTTGNFALKNPELIKKLSQRHEIASHALFHSPFHEFRQEDILESKQILEEVTGIKVTGFRMPRLKPLNISRLSDWGFQYDSSINPTFLPGRYNLLHKSAEPTVEKGLIILPCSTSPTLRFPLFWLSFKNLPSALYTAIAKRTLRKRRNLMLYFHPWEFAGIDHYKLPGYVKKPNGERLIQKLDYLISALKETGAEFITSQDYCAYLIKTDKAFQSVDKSAAEFD</sequence>